<accession>A0ABY4M6Y2</accession>
<reference evidence="1" key="1">
    <citation type="submission" date="2021-10" db="EMBL/GenBank/DDBJ databases">
        <title>Streptomyces nigrumlapis sp.nov.,an antimicrobial producing actinobacterium isolated from Black Gobi rocks.</title>
        <authorList>
            <person name="Wen Y."/>
            <person name="Zhang W."/>
            <person name="Liu X.G."/>
        </authorList>
    </citation>
    <scope>NUCLEOTIDE SEQUENCE</scope>
    <source>
        <strain evidence="1">ST13-2-2</strain>
    </source>
</reference>
<keyword evidence="2" id="KW-1185">Reference proteome</keyword>
<proteinExistence type="predicted"/>
<dbReference type="EMBL" id="CP086322">
    <property type="protein sequence ID" value="UQA93107.1"/>
    <property type="molecule type" value="Genomic_DNA"/>
</dbReference>
<protein>
    <submittedName>
        <fullName evidence="1">Uncharacterized protein</fullName>
    </submittedName>
</protein>
<dbReference type="RefSeq" id="WP_248863963.1">
    <property type="nucleotide sequence ID" value="NZ_CP086322.1"/>
</dbReference>
<evidence type="ECO:0000313" key="2">
    <source>
        <dbReference type="Proteomes" id="UP000830115"/>
    </source>
</evidence>
<name>A0ABY4M6Y2_9ACTN</name>
<sequence length="111" mass="11685">MRTEPIAAAGLFRAVMAAAGWRCQCTGACGQPHAQSDGHCPREHDGYAGKHGGPIRLMAASADPSITDRQAVALPVGELRAWCPSCLAAARRIVKQLTSIPTTDQCGLFDL</sequence>
<gene>
    <name evidence="1" type="ORF">K9S39_15770</name>
</gene>
<dbReference type="Proteomes" id="UP000830115">
    <property type="component" value="Chromosome"/>
</dbReference>
<organism evidence="1 2">
    <name type="scientific">Streptomyces halobius</name>
    <dbReference type="NCBI Taxonomy" id="2879846"/>
    <lineage>
        <taxon>Bacteria</taxon>
        <taxon>Bacillati</taxon>
        <taxon>Actinomycetota</taxon>
        <taxon>Actinomycetes</taxon>
        <taxon>Kitasatosporales</taxon>
        <taxon>Streptomycetaceae</taxon>
        <taxon>Streptomyces</taxon>
    </lineage>
</organism>
<evidence type="ECO:0000313" key="1">
    <source>
        <dbReference type="EMBL" id="UQA93107.1"/>
    </source>
</evidence>